<gene>
    <name evidence="3" type="ORF">AUO94_13285</name>
</gene>
<dbReference type="PANTHER" id="PTHR30015:SF6">
    <property type="entry name" value="SLL1429 PROTEIN"/>
    <property type="match status" value="1"/>
</dbReference>
<dbReference type="InterPro" id="IPR007560">
    <property type="entry name" value="Restrct_endonuc_IV_Mrr"/>
</dbReference>
<feature type="domain" description="Restriction endonuclease type IV Mrr" evidence="2">
    <location>
        <begin position="70"/>
        <end position="178"/>
    </location>
</feature>
<dbReference type="RefSeq" id="WP_058386184.1">
    <property type="nucleotide sequence ID" value="NZ_CP013661.2"/>
</dbReference>
<dbReference type="Proteomes" id="UP000065533">
    <property type="component" value="Chromosome"/>
</dbReference>
<keyword evidence="1" id="KW-0472">Membrane</keyword>
<dbReference type="Pfam" id="PF04471">
    <property type="entry name" value="Mrr_cat"/>
    <property type="match status" value="1"/>
</dbReference>
<dbReference type="SUPFAM" id="SSF52980">
    <property type="entry name" value="Restriction endonuclease-like"/>
    <property type="match status" value="1"/>
</dbReference>
<sequence>MARKKKKDNLSELLMAVLMLSSAITFVYTQSLTATVAVFAVGFVGMLAIVKTIQNNKQKKLNASGILQVDAMSGAEFEEFLRLRYKAEGYAVRKTPYTGDYGADLILEKGSQKIAVQAKRYKSNVGIKAVQEISAAKLHYGANEAWVVTNSFFTKAAAELARSNKVKLVNRDELVEILLAKKVG</sequence>
<keyword evidence="1" id="KW-0812">Transmembrane</keyword>
<dbReference type="InterPro" id="IPR011856">
    <property type="entry name" value="tRNA_endonuc-like_dom_sf"/>
</dbReference>
<dbReference type="Gene3D" id="3.40.1350.10">
    <property type="match status" value="1"/>
</dbReference>
<name>A0ABM5WYW5_9BACL</name>
<dbReference type="PANTHER" id="PTHR30015">
    <property type="entry name" value="MRR RESTRICTION SYSTEM PROTEIN"/>
    <property type="match status" value="1"/>
</dbReference>
<evidence type="ECO:0000313" key="4">
    <source>
        <dbReference type="Proteomes" id="UP000065533"/>
    </source>
</evidence>
<reference evidence="3" key="1">
    <citation type="submission" date="2016-01" db="EMBL/GenBank/DDBJ databases">
        <title>Complete genome of Planococcus kocurri type strain.</title>
        <authorList>
            <person name="See-Too W.S."/>
        </authorList>
    </citation>
    <scope>NUCLEOTIDE SEQUENCE [LARGE SCALE GENOMIC DNA]</scope>
    <source>
        <strain evidence="3">ATCC 43650</strain>
    </source>
</reference>
<keyword evidence="1" id="KW-1133">Transmembrane helix</keyword>
<evidence type="ECO:0000256" key="1">
    <source>
        <dbReference type="SAM" id="Phobius"/>
    </source>
</evidence>
<evidence type="ECO:0000313" key="3">
    <source>
        <dbReference type="EMBL" id="ALS79537.1"/>
    </source>
</evidence>
<dbReference type="InterPro" id="IPR011335">
    <property type="entry name" value="Restrct_endonuc-II-like"/>
</dbReference>
<proteinExistence type="predicted"/>
<accession>A0ABM5WYW5</accession>
<evidence type="ECO:0000259" key="2">
    <source>
        <dbReference type="Pfam" id="PF04471"/>
    </source>
</evidence>
<feature type="transmembrane region" description="Helical" evidence="1">
    <location>
        <begin position="12"/>
        <end position="28"/>
    </location>
</feature>
<keyword evidence="4" id="KW-1185">Reference proteome</keyword>
<dbReference type="InterPro" id="IPR052906">
    <property type="entry name" value="Type_IV_Methyl-Rstrct_Enzyme"/>
</dbReference>
<protein>
    <submittedName>
        <fullName evidence="3">EcoKMrr</fullName>
    </submittedName>
</protein>
<dbReference type="EMBL" id="CP013661">
    <property type="protein sequence ID" value="ALS79537.1"/>
    <property type="molecule type" value="Genomic_DNA"/>
</dbReference>
<organism evidence="3 4">
    <name type="scientific">Planococcus kocurii</name>
    <dbReference type="NCBI Taxonomy" id="1374"/>
    <lineage>
        <taxon>Bacteria</taxon>
        <taxon>Bacillati</taxon>
        <taxon>Bacillota</taxon>
        <taxon>Bacilli</taxon>
        <taxon>Bacillales</taxon>
        <taxon>Caryophanaceae</taxon>
        <taxon>Planococcus</taxon>
    </lineage>
</organism>
<feature type="transmembrane region" description="Helical" evidence="1">
    <location>
        <begin position="34"/>
        <end position="53"/>
    </location>
</feature>